<evidence type="ECO:0000313" key="2">
    <source>
        <dbReference type="Proteomes" id="UP000011729"/>
    </source>
</evidence>
<name>M1P026_BARAA</name>
<dbReference type="KEGG" id="baus:BAnh1_11090"/>
<dbReference type="OrthoDB" id="7924470at2"/>
<organism evidence="1 2">
    <name type="scientific">Bartonella australis (strain Aust/NH1)</name>
    <dbReference type="NCBI Taxonomy" id="1094489"/>
    <lineage>
        <taxon>Bacteria</taxon>
        <taxon>Pseudomonadati</taxon>
        <taxon>Pseudomonadota</taxon>
        <taxon>Alphaproteobacteria</taxon>
        <taxon>Hyphomicrobiales</taxon>
        <taxon>Bartonellaceae</taxon>
        <taxon>Bartonella</taxon>
    </lineage>
</organism>
<dbReference type="STRING" id="1094489.BAnh1_11090"/>
<dbReference type="EMBL" id="CP003123">
    <property type="protein sequence ID" value="AGF74977.1"/>
    <property type="molecule type" value="Genomic_DNA"/>
</dbReference>
<accession>M1P026</accession>
<gene>
    <name evidence="1" type="ordered locus">BAnh1_11090</name>
</gene>
<keyword evidence="2" id="KW-1185">Reference proteome</keyword>
<proteinExistence type="predicted"/>
<sequence>MKHIPFIKDDEILIVYCEDEDSGAYVGPIDQEEEVLDLVEGRDTVQRLLRLDLKTLHADDISEKIAHLYMEHYGEDEQIGQFQPFILESDAYHKQLDRKIMRDYEDNLYGSYEKQHRLRPCDVLSGCWW</sequence>
<dbReference type="RefSeq" id="WP_015398480.1">
    <property type="nucleotide sequence ID" value="NC_020300.1"/>
</dbReference>
<dbReference type="HOGENOM" id="CLU_142707_0_0_5"/>
<dbReference type="Proteomes" id="UP000011729">
    <property type="component" value="Chromosome"/>
</dbReference>
<dbReference type="AlphaFoldDB" id="M1P026"/>
<dbReference type="eggNOG" id="ENOG50301JK">
    <property type="taxonomic scope" value="Bacteria"/>
</dbReference>
<evidence type="ECO:0000313" key="1">
    <source>
        <dbReference type="EMBL" id="AGF74977.1"/>
    </source>
</evidence>
<protein>
    <submittedName>
        <fullName evidence="1">Uncharacterized protein</fullName>
    </submittedName>
</protein>
<reference evidence="1 2" key="1">
    <citation type="journal article" date="2013" name="PLoS Genet.">
        <title>A gene transfer agent and a dynamic repertoire of secretion systems hold the keys to the explosive radiation of the emerging pathogen Bartonella.</title>
        <authorList>
            <person name="Guy L."/>
            <person name="Nystedt B."/>
            <person name="Toft C."/>
            <person name="Zaremba-Niedzwiedzka K."/>
            <person name="Berglund E.C."/>
            <person name="Granberg F."/>
            <person name="Naslund K."/>
            <person name="Eriksson A.S."/>
            <person name="Andersson S.G."/>
        </authorList>
    </citation>
    <scope>NUCLEOTIDE SEQUENCE [LARGE SCALE GENOMIC DNA]</scope>
    <source>
        <strain evidence="1 2">Aust/NH1</strain>
    </source>
</reference>
<dbReference type="PATRIC" id="fig|1094489.3.peg.1366"/>